<dbReference type="InterPro" id="IPR036236">
    <property type="entry name" value="Znf_C2H2_sf"/>
</dbReference>
<dbReference type="EMBL" id="CAJEWN010000587">
    <property type="protein sequence ID" value="CAD2186423.1"/>
    <property type="molecule type" value="Genomic_DNA"/>
</dbReference>
<accession>A0A6V7WHE6</accession>
<organism evidence="3 4">
    <name type="scientific">Meloidogyne enterolobii</name>
    <name type="common">Root-knot nematode worm</name>
    <name type="synonym">Meloidogyne mayaguensis</name>
    <dbReference type="NCBI Taxonomy" id="390850"/>
    <lineage>
        <taxon>Eukaryota</taxon>
        <taxon>Metazoa</taxon>
        <taxon>Ecdysozoa</taxon>
        <taxon>Nematoda</taxon>
        <taxon>Chromadorea</taxon>
        <taxon>Rhabditida</taxon>
        <taxon>Tylenchina</taxon>
        <taxon>Tylenchomorpha</taxon>
        <taxon>Tylenchoidea</taxon>
        <taxon>Meloidogynidae</taxon>
        <taxon>Meloidogyninae</taxon>
        <taxon>Meloidogyne</taxon>
    </lineage>
</organism>
<dbReference type="PROSITE" id="PS00028">
    <property type="entry name" value="ZINC_FINGER_C2H2_1"/>
    <property type="match status" value="1"/>
</dbReference>
<reference evidence="3 4" key="1">
    <citation type="submission" date="2020-08" db="EMBL/GenBank/DDBJ databases">
        <authorList>
            <person name="Koutsovoulos G."/>
            <person name="Danchin GJ E."/>
        </authorList>
    </citation>
    <scope>NUCLEOTIDE SEQUENCE [LARGE SCALE GENOMIC DNA]</scope>
</reference>
<sequence length="303" mass="34650">MEQQQQNNIKINSRKQRNDAIPVELLSDVFKSSNVSLKELKTSSRHLWKEIYEPLSLPSSIKSIDELKKKLKQVLIFKKMEEGGLIKYWHKVAKNILTSSGIVYSLVGESFRKMKLISMSEQKQLGQQAQDSVNELIEAGGVANFFKTLMDEKEQPLIHKMLTHIESQNSTNRQLIELATKQLELATKQQRTNEAMIEEVRTYLQLPAYKETSVKETLARSKSNPSKPNNSPVKCEECGVKYATKKGYNQHFGSRKHTEAVKAKKRQREVEEEEHKLKGGEEPEQEEFDDDASAPSSSKKSAR</sequence>
<feature type="compositionally biased region" description="Acidic residues" evidence="1">
    <location>
        <begin position="282"/>
        <end position="292"/>
    </location>
</feature>
<feature type="compositionally biased region" description="Low complexity" evidence="1">
    <location>
        <begin position="293"/>
        <end position="303"/>
    </location>
</feature>
<evidence type="ECO:0000256" key="1">
    <source>
        <dbReference type="SAM" id="MobiDB-lite"/>
    </source>
</evidence>
<feature type="compositionally biased region" description="Low complexity" evidence="1">
    <location>
        <begin position="221"/>
        <end position="233"/>
    </location>
</feature>
<dbReference type="Proteomes" id="UP000580250">
    <property type="component" value="Unassembled WGS sequence"/>
</dbReference>
<gene>
    <name evidence="3" type="ORF">MENT_LOCUS38915</name>
</gene>
<protein>
    <recommendedName>
        <fullName evidence="2">C2H2-type domain-containing protein</fullName>
    </recommendedName>
</protein>
<dbReference type="AlphaFoldDB" id="A0A6V7WHE6"/>
<dbReference type="SUPFAM" id="SSF57667">
    <property type="entry name" value="beta-beta-alpha zinc fingers"/>
    <property type="match status" value="1"/>
</dbReference>
<feature type="domain" description="C2H2-type" evidence="2">
    <location>
        <begin position="235"/>
        <end position="257"/>
    </location>
</feature>
<feature type="region of interest" description="Disordered" evidence="1">
    <location>
        <begin position="246"/>
        <end position="303"/>
    </location>
</feature>
<evidence type="ECO:0000313" key="3">
    <source>
        <dbReference type="EMBL" id="CAD2186423.1"/>
    </source>
</evidence>
<feature type="region of interest" description="Disordered" evidence="1">
    <location>
        <begin position="216"/>
        <end position="235"/>
    </location>
</feature>
<proteinExistence type="predicted"/>
<evidence type="ECO:0000259" key="2">
    <source>
        <dbReference type="PROSITE" id="PS00028"/>
    </source>
</evidence>
<name>A0A6V7WHE6_MELEN</name>
<comment type="caution">
    <text evidence="3">The sequence shown here is derived from an EMBL/GenBank/DDBJ whole genome shotgun (WGS) entry which is preliminary data.</text>
</comment>
<evidence type="ECO:0000313" key="4">
    <source>
        <dbReference type="Proteomes" id="UP000580250"/>
    </source>
</evidence>
<dbReference type="InterPro" id="IPR013087">
    <property type="entry name" value="Znf_C2H2_type"/>
</dbReference>